<dbReference type="Gene3D" id="3.40.50.200">
    <property type="entry name" value="Peptidase S8/S53 domain"/>
    <property type="match status" value="1"/>
</dbReference>
<feature type="chain" id="PRO_5045961245" evidence="6">
    <location>
        <begin position="33"/>
        <end position="433"/>
    </location>
</feature>
<dbReference type="InterPro" id="IPR015500">
    <property type="entry name" value="Peptidase_S8_subtilisin-rel"/>
</dbReference>
<protein>
    <submittedName>
        <fullName evidence="8">S8 family serine peptidase</fullName>
    </submittedName>
</protein>
<dbReference type="PROSITE" id="PS51892">
    <property type="entry name" value="SUBTILASE"/>
    <property type="match status" value="1"/>
</dbReference>
<comment type="similarity">
    <text evidence="4">Belongs to the peptidase S8 family.</text>
</comment>
<dbReference type="PANTHER" id="PTHR42884">
    <property type="entry name" value="PROPROTEIN CONVERTASE SUBTILISIN/KEXIN-RELATED"/>
    <property type="match status" value="1"/>
</dbReference>
<organism evidence="8 9">
    <name type="scientific">Microbacterium phycohabitans</name>
    <dbReference type="NCBI Taxonomy" id="3075993"/>
    <lineage>
        <taxon>Bacteria</taxon>
        <taxon>Bacillati</taxon>
        <taxon>Actinomycetota</taxon>
        <taxon>Actinomycetes</taxon>
        <taxon>Micrococcales</taxon>
        <taxon>Microbacteriaceae</taxon>
        <taxon>Microbacterium</taxon>
    </lineage>
</organism>
<dbReference type="SUPFAM" id="SSF52743">
    <property type="entry name" value="Subtilisin-like"/>
    <property type="match status" value="1"/>
</dbReference>
<name>A0ABU3SJF7_9MICO</name>
<keyword evidence="2 4" id="KW-0378">Hydrolase</keyword>
<feature type="active site" description="Charge relay system" evidence="4">
    <location>
        <position position="66"/>
    </location>
</feature>
<evidence type="ECO:0000313" key="8">
    <source>
        <dbReference type="EMBL" id="MDU0344920.1"/>
    </source>
</evidence>
<gene>
    <name evidence="8" type="ORF">RWH44_04315</name>
</gene>
<dbReference type="InterPro" id="IPR000209">
    <property type="entry name" value="Peptidase_S8/S53_dom"/>
</dbReference>
<evidence type="ECO:0000313" key="9">
    <source>
        <dbReference type="Proteomes" id="UP001261125"/>
    </source>
</evidence>
<keyword evidence="5" id="KW-1133">Transmembrane helix</keyword>
<evidence type="ECO:0000256" key="5">
    <source>
        <dbReference type="SAM" id="Phobius"/>
    </source>
</evidence>
<feature type="domain" description="Peptidase S8/S53" evidence="7">
    <location>
        <begin position="57"/>
        <end position="328"/>
    </location>
</feature>
<keyword evidence="1 4" id="KW-0645">Protease</keyword>
<keyword evidence="5" id="KW-0472">Membrane</keyword>
<proteinExistence type="inferred from homology"/>
<dbReference type="EMBL" id="JAWDIT010000001">
    <property type="protein sequence ID" value="MDU0344920.1"/>
    <property type="molecule type" value="Genomic_DNA"/>
</dbReference>
<sequence length="433" mass="44804">MTRRRRRALRALGGALIVGVFAGAGVAPAAQAAAGGDYDWWYDTYEVQAAHDSGITGAGVKIAVIDTQIDPDLPIFEGRNLTVSDTQICESRTEPVSETATEPSIHGTTMAALLIGNGAGASGIRGIAPDADVTFYGYGTLDLREEDYCRPNTDDDVSMFGYAVKKAVDEGAEIITTSVQRRAYENDAPAIAYALARGVTIVVGTPNADTPVDSGTDVASFNGVIAATAIDREGAVQTDGAGAPFVVPTTDVVAAGVNLPTVGIDGDWNSSRAAVGSSFAAPMVAGMLALAAQKYPEATGDQLVQSLIATTNGTQHDPARTEDGYGYGAAWLPTLLSVDPTTFPDESPLLSKQVGVPTPEQIDTAKTEGFVPVTIPRSMDQYGDTAPPSSGFDMASLVVWVVTGIGVLIVVAAVVVVLIVIAQRRKAGKGNTP</sequence>
<evidence type="ECO:0000259" key="7">
    <source>
        <dbReference type="Pfam" id="PF00082"/>
    </source>
</evidence>
<comment type="caution">
    <text evidence="8">The sequence shown here is derived from an EMBL/GenBank/DDBJ whole genome shotgun (WGS) entry which is preliminary data.</text>
</comment>
<evidence type="ECO:0000256" key="1">
    <source>
        <dbReference type="ARBA" id="ARBA00022670"/>
    </source>
</evidence>
<dbReference type="InterPro" id="IPR036852">
    <property type="entry name" value="Peptidase_S8/S53_dom_sf"/>
</dbReference>
<evidence type="ECO:0000256" key="6">
    <source>
        <dbReference type="SAM" id="SignalP"/>
    </source>
</evidence>
<evidence type="ECO:0000256" key="2">
    <source>
        <dbReference type="ARBA" id="ARBA00022801"/>
    </source>
</evidence>
<evidence type="ECO:0000256" key="4">
    <source>
        <dbReference type="PROSITE-ProRule" id="PRU01240"/>
    </source>
</evidence>
<feature type="active site" description="Charge relay system" evidence="4">
    <location>
        <position position="106"/>
    </location>
</feature>
<dbReference type="PROSITE" id="PS51318">
    <property type="entry name" value="TAT"/>
    <property type="match status" value="1"/>
</dbReference>
<feature type="active site" description="Charge relay system" evidence="4">
    <location>
        <position position="278"/>
    </location>
</feature>
<keyword evidence="6" id="KW-0732">Signal</keyword>
<feature type="signal peptide" evidence="6">
    <location>
        <begin position="1"/>
        <end position="32"/>
    </location>
</feature>
<evidence type="ECO:0000256" key="3">
    <source>
        <dbReference type="ARBA" id="ARBA00022825"/>
    </source>
</evidence>
<dbReference type="Proteomes" id="UP001261125">
    <property type="component" value="Unassembled WGS sequence"/>
</dbReference>
<dbReference type="InterPro" id="IPR006311">
    <property type="entry name" value="TAT_signal"/>
</dbReference>
<dbReference type="CDD" id="cd00306">
    <property type="entry name" value="Peptidases_S8_S53"/>
    <property type="match status" value="1"/>
</dbReference>
<keyword evidence="3 4" id="KW-0720">Serine protease</keyword>
<dbReference type="PRINTS" id="PR00723">
    <property type="entry name" value="SUBTILISIN"/>
</dbReference>
<dbReference type="RefSeq" id="WP_316003581.1">
    <property type="nucleotide sequence ID" value="NZ_JAWDIT010000001.1"/>
</dbReference>
<feature type="transmembrane region" description="Helical" evidence="5">
    <location>
        <begin position="397"/>
        <end position="421"/>
    </location>
</feature>
<accession>A0ABU3SJF7</accession>
<dbReference type="PANTHER" id="PTHR42884:SF14">
    <property type="entry name" value="NEUROENDOCRINE CONVERTASE 1"/>
    <property type="match status" value="1"/>
</dbReference>
<dbReference type="Pfam" id="PF00082">
    <property type="entry name" value="Peptidase_S8"/>
    <property type="match status" value="1"/>
</dbReference>
<reference evidence="8 9" key="1">
    <citation type="submission" date="2023-09" db="EMBL/GenBank/DDBJ databases">
        <title>Microbacterium fusihabitans sp. nov., Microbacterium phycihabitans sp. nov., and Microbacterium cervinum sp. nov., isolated from dried seaweeds of beach.</title>
        <authorList>
            <person name="Lee S.D."/>
        </authorList>
    </citation>
    <scope>NUCLEOTIDE SEQUENCE [LARGE SCALE GENOMIC DNA]</scope>
    <source>
        <strain evidence="8 9">KSW2-29</strain>
    </source>
</reference>
<keyword evidence="5" id="KW-0812">Transmembrane</keyword>
<keyword evidence="9" id="KW-1185">Reference proteome</keyword>